<dbReference type="Proteomes" id="UP000308489">
    <property type="component" value="Chromosome 1"/>
</dbReference>
<keyword evidence="9" id="KW-1185">Reference proteome</keyword>
<evidence type="ECO:0000256" key="4">
    <source>
        <dbReference type="ARBA" id="ARBA00048391"/>
    </source>
</evidence>
<name>A0A4U9RQ19_HATHI</name>
<dbReference type="RefSeq" id="WP_138210818.1">
    <property type="nucleotide sequence ID" value="NZ_CBCRUQ010000002.1"/>
</dbReference>
<dbReference type="HAMAP" id="MF_02126">
    <property type="entry name" value="RF_methyltr_PrmC"/>
    <property type="match status" value="1"/>
</dbReference>
<dbReference type="SUPFAM" id="SSF53335">
    <property type="entry name" value="S-adenosyl-L-methionine-dependent methyltransferases"/>
    <property type="match status" value="1"/>
</dbReference>
<keyword evidence="2 5" id="KW-0808">Transferase</keyword>
<dbReference type="InterPro" id="IPR004556">
    <property type="entry name" value="HemK-like"/>
</dbReference>
<dbReference type="OrthoDB" id="9800643at2"/>
<dbReference type="InterPro" id="IPR002052">
    <property type="entry name" value="DNA_methylase_N6_adenine_CS"/>
</dbReference>
<dbReference type="KEGG" id="hhw:NCTC503_02275"/>
<evidence type="ECO:0000256" key="5">
    <source>
        <dbReference type="HAMAP-Rule" id="MF_02126"/>
    </source>
</evidence>
<dbReference type="GO" id="GO:0003676">
    <property type="term" value="F:nucleic acid binding"/>
    <property type="evidence" value="ECO:0007669"/>
    <property type="project" value="InterPro"/>
</dbReference>
<dbReference type="PANTHER" id="PTHR18895">
    <property type="entry name" value="HEMK METHYLTRANSFERASE"/>
    <property type="match status" value="1"/>
</dbReference>
<dbReference type="InterPro" id="IPR040758">
    <property type="entry name" value="PrmC_N"/>
</dbReference>
<organism evidence="8 9">
    <name type="scientific">Hathewaya histolytica</name>
    <name type="common">Clostridium histolyticum</name>
    <dbReference type="NCBI Taxonomy" id="1498"/>
    <lineage>
        <taxon>Bacteria</taxon>
        <taxon>Bacillati</taxon>
        <taxon>Bacillota</taxon>
        <taxon>Clostridia</taxon>
        <taxon>Eubacteriales</taxon>
        <taxon>Clostridiaceae</taxon>
        <taxon>Hathewaya</taxon>
    </lineage>
</organism>
<keyword evidence="3 5" id="KW-0949">S-adenosyl-L-methionine</keyword>
<dbReference type="GO" id="GO:0102559">
    <property type="term" value="F:peptide chain release factor N(5)-glutamine methyltransferase activity"/>
    <property type="evidence" value="ECO:0007669"/>
    <property type="project" value="UniProtKB-EC"/>
</dbReference>
<keyword evidence="1 5" id="KW-0489">Methyltransferase</keyword>
<dbReference type="InterPro" id="IPR050320">
    <property type="entry name" value="N5-glutamine_MTase"/>
</dbReference>
<dbReference type="Gene3D" id="1.10.8.10">
    <property type="entry name" value="DNA helicase RuvA subunit, C-terminal domain"/>
    <property type="match status" value="1"/>
</dbReference>
<evidence type="ECO:0000259" key="7">
    <source>
        <dbReference type="Pfam" id="PF17827"/>
    </source>
</evidence>
<feature type="domain" description="Methyltransferase small" evidence="6">
    <location>
        <begin position="105"/>
        <end position="197"/>
    </location>
</feature>
<dbReference type="Pfam" id="PF17827">
    <property type="entry name" value="PrmC_N"/>
    <property type="match status" value="1"/>
</dbReference>
<evidence type="ECO:0000313" key="8">
    <source>
        <dbReference type="EMBL" id="VTQ94189.1"/>
    </source>
</evidence>
<feature type="binding site" evidence="5">
    <location>
        <position position="143"/>
    </location>
    <ligand>
        <name>S-adenosyl-L-methionine</name>
        <dbReference type="ChEBI" id="CHEBI:59789"/>
    </ligand>
</feature>
<comment type="similarity">
    <text evidence="5">Belongs to the protein N5-glutamine methyltransferase family. PrmC subfamily.</text>
</comment>
<evidence type="ECO:0000256" key="3">
    <source>
        <dbReference type="ARBA" id="ARBA00022691"/>
    </source>
</evidence>
<dbReference type="EMBL" id="LR590481">
    <property type="protein sequence ID" value="VTQ94189.1"/>
    <property type="molecule type" value="Genomic_DNA"/>
</dbReference>
<dbReference type="CDD" id="cd02440">
    <property type="entry name" value="AdoMet_MTases"/>
    <property type="match status" value="1"/>
</dbReference>
<dbReference type="InterPro" id="IPR007848">
    <property type="entry name" value="Small_mtfrase_dom"/>
</dbReference>
<dbReference type="NCBIfam" id="TIGR03534">
    <property type="entry name" value="RF_mod_PrmC"/>
    <property type="match status" value="1"/>
</dbReference>
<dbReference type="PANTHER" id="PTHR18895:SF74">
    <property type="entry name" value="MTRF1L RELEASE FACTOR GLUTAMINE METHYLTRANSFERASE"/>
    <property type="match status" value="1"/>
</dbReference>
<comment type="function">
    <text evidence="5">Methylates the class 1 translation termination release factors RF1/PrfA and RF2/PrfB on the glutamine residue of the universally conserved GGQ motif.</text>
</comment>
<accession>A0A4U9RQ19</accession>
<dbReference type="AlphaFoldDB" id="A0A4U9RQ19"/>
<dbReference type="Pfam" id="PF05175">
    <property type="entry name" value="MTS"/>
    <property type="match status" value="1"/>
</dbReference>
<dbReference type="Gene3D" id="3.40.50.150">
    <property type="entry name" value="Vaccinia Virus protein VP39"/>
    <property type="match status" value="1"/>
</dbReference>
<sequence length="282" mass="32501">MNIGGLLKKAYEILKSEEIDSYIIDSQLLLCKVLKRDKVFIIVNRDYELTQDEEELFLQYINRRKNRMPIKYILEECEFMGLSFFVKEGVLIPRPDTEVLVEWAIKTINNNNLNSICDLCSGSGAIGLSVANYVKNVHVDLYDISEVALDVSKENIKRLYINNADIYYSDLLTKAIKDKKTYNLLLSNPPYIEEREISNLMRDVKDYEPYIALSGGKDGLYFYRKIIEDSCKVLEKGGYIGFEIGHNQAKDVKRLLEEKGFNQIEVLKDLSGLDRVVTAIYC</sequence>
<dbReference type="PROSITE" id="PS00092">
    <property type="entry name" value="N6_MTASE"/>
    <property type="match status" value="1"/>
</dbReference>
<dbReference type="InterPro" id="IPR029063">
    <property type="entry name" value="SAM-dependent_MTases_sf"/>
</dbReference>
<feature type="domain" description="Release factor glutamine methyltransferase N-terminal" evidence="7">
    <location>
        <begin position="6"/>
        <end position="74"/>
    </location>
</feature>
<protein>
    <recommendedName>
        <fullName evidence="5">Release factor glutamine methyltransferase</fullName>
        <shortName evidence="5">RF MTase</shortName>
        <ecNumber evidence="5">2.1.1.297</ecNumber>
    </recommendedName>
    <alternativeName>
        <fullName evidence="5">N5-glutamine methyltransferase PrmC</fullName>
    </alternativeName>
    <alternativeName>
        <fullName evidence="5">Protein-(glutamine-N5) MTase PrmC</fullName>
    </alternativeName>
    <alternativeName>
        <fullName evidence="5">Protein-glutamine N-methyltransferase PrmC</fullName>
    </alternativeName>
</protein>
<dbReference type="GO" id="GO:0032259">
    <property type="term" value="P:methylation"/>
    <property type="evidence" value="ECO:0007669"/>
    <property type="project" value="UniProtKB-KW"/>
</dbReference>
<evidence type="ECO:0000313" key="9">
    <source>
        <dbReference type="Proteomes" id="UP000308489"/>
    </source>
</evidence>
<feature type="binding site" evidence="5">
    <location>
        <begin position="188"/>
        <end position="191"/>
    </location>
    <ligand>
        <name>substrate</name>
    </ligand>
</feature>
<feature type="binding site" evidence="5">
    <location>
        <position position="188"/>
    </location>
    <ligand>
        <name>S-adenosyl-L-methionine</name>
        <dbReference type="ChEBI" id="CHEBI:59789"/>
    </ligand>
</feature>
<evidence type="ECO:0000256" key="1">
    <source>
        <dbReference type="ARBA" id="ARBA00022603"/>
    </source>
</evidence>
<comment type="caution">
    <text evidence="5">Lacks conserved residue(s) required for the propagation of feature annotation.</text>
</comment>
<dbReference type="InterPro" id="IPR019874">
    <property type="entry name" value="RF_methyltr_PrmC"/>
</dbReference>
<proteinExistence type="inferred from homology"/>
<dbReference type="NCBIfam" id="TIGR00536">
    <property type="entry name" value="hemK_fam"/>
    <property type="match status" value="1"/>
</dbReference>
<evidence type="ECO:0000259" key="6">
    <source>
        <dbReference type="Pfam" id="PF05175"/>
    </source>
</evidence>
<gene>
    <name evidence="5 8" type="primary">prmC</name>
    <name evidence="8" type="ORF">NCTC503_02275</name>
</gene>
<evidence type="ECO:0000256" key="2">
    <source>
        <dbReference type="ARBA" id="ARBA00022679"/>
    </source>
</evidence>
<dbReference type="EC" id="2.1.1.297" evidence="5"/>
<reference evidence="8 9" key="1">
    <citation type="submission" date="2019-05" db="EMBL/GenBank/DDBJ databases">
        <authorList>
            <consortium name="Pathogen Informatics"/>
        </authorList>
    </citation>
    <scope>NUCLEOTIDE SEQUENCE [LARGE SCALE GENOMIC DNA]</scope>
    <source>
        <strain evidence="8 9">NCTC503</strain>
    </source>
</reference>
<comment type="catalytic activity">
    <reaction evidence="4 5">
        <text>L-glutaminyl-[peptide chain release factor] + S-adenosyl-L-methionine = N(5)-methyl-L-glutaminyl-[peptide chain release factor] + S-adenosyl-L-homocysteine + H(+)</text>
        <dbReference type="Rhea" id="RHEA:42896"/>
        <dbReference type="Rhea" id="RHEA-COMP:10271"/>
        <dbReference type="Rhea" id="RHEA-COMP:10272"/>
        <dbReference type="ChEBI" id="CHEBI:15378"/>
        <dbReference type="ChEBI" id="CHEBI:30011"/>
        <dbReference type="ChEBI" id="CHEBI:57856"/>
        <dbReference type="ChEBI" id="CHEBI:59789"/>
        <dbReference type="ChEBI" id="CHEBI:61891"/>
        <dbReference type="EC" id="2.1.1.297"/>
    </reaction>
</comment>